<dbReference type="OrthoDB" id="9804361at2"/>
<evidence type="ECO:0000256" key="4">
    <source>
        <dbReference type="ARBA" id="ARBA00022989"/>
    </source>
</evidence>
<dbReference type="Proteomes" id="UP000190092">
    <property type="component" value="Unassembled WGS sequence"/>
</dbReference>
<reference evidence="8" key="1">
    <citation type="submission" date="2017-02" db="EMBL/GenBank/DDBJ databases">
        <authorList>
            <person name="Varghese N."/>
            <person name="Submissions S."/>
        </authorList>
    </citation>
    <scope>NUCLEOTIDE SEQUENCE [LARGE SCALE GENOMIC DNA]</scope>
    <source>
        <strain evidence="8">ATCC 27094</strain>
    </source>
</reference>
<proteinExistence type="predicted"/>
<evidence type="ECO:0000313" key="8">
    <source>
        <dbReference type="Proteomes" id="UP000190092"/>
    </source>
</evidence>
<dbReference type="GO" id="GO:0015658">
    <property type="term" value="F:branched-chain amino acid transmembrane transporter activity"/>
    <property type="evidence" value="ECO:0007669"/>
    <property type="project" value="InterPro"/>
</dbReference>
<dbReference type="AlphaFoldDB" id="A0A1T4RKY4"/>
<feature type="transmembrane region" description="Helical" evidence="6">
    <location>
        <begin position="40"/>
        <end position="57"/>
    </location>
</feature>
<sequence length="332" mass="35405">MMLLRRLIHGVAPRILWVLVALLALLLVAPAVLDKYGLSVLILVLYFAYVGQAWNIMMGFAGQLSLGHALYAGLGGYVAAGLFTHYGIGPWAGAFAAAAAAALAGAIVGYLGFRFSLAGVYFALLTIAFGEFTRIAFDHLDWFGASGGLFLKVDVAPNPFDLRGGPLLFYYVILALAAGTFILCRLLLESRLGRYWLAIREDAEAAQAVGVPVLRYKMLAITISAALTSLAGVWNAFYYNNLFPETAFGMGRSIEITLAPIIGGLGTLFGPVVGAVVLTGLGEVFTDLGDALGIPGIKQIFYGIALLAIVMYRPAGIWPWLAARLGIGEHRQ</sequence>
<comment type="subcellular location">
    <subcellularLocation>
        <location evidence="1">Cell membrane</location>
        <topology evidence="1">Multi-pass membrane protein</topology>
    </subcellularLocation>
</comment>
<name>A0A1T4RKY4_9HYPH</name>
<evidence type="ECO:0000313" key="7">
    <source>
        <dbReference type="EMBL" id="SKA16642.1"/>
    </source>
</evidence>
<feature type="transmembrane region" description="Helical" evidence="6">
    <location>
        <begin position="258"/>
        <end position="279"/>
    </location>
</feature>
<protein>
    <submittedName>
        <fullName evidence="7">Branched-chain amino acid transport system permease protein</fullName>
    </submittedName>
</protein>
<feature type="transmembrane region" description="Helical" evidence="6">
    <location>
        <begin position="69"/>
        <end position="88"/>
    </location>
</feature>
<dbReference type="GO" id="GO:0005886">
    <property type="term" value="C:plasma membrane"/>
    <property type="evidence" value="ECO:0007669"/>
    <property type="project" value="UniProtKB-SubCell"/>
</dbReference>
<dbReference type="InterPro" id="IPR043428">
    <property type="entry name" value="LivM-like"/>
</dbReference>
<evidence type="ECO:0000256" key="6">
    <source>
        <dbReference type="SAM" id="Phobius"/>
    </source>
</evidence>
<gene>
    <name evidence="7" type="ORF">SAMN02745126_03897</name>
</gene>
<dbReference type="PANTHER" id="PTHR30482">
    <property type="entry name" value="HIGH-AFFINITY BRANCHED-CHAIN AMINO ACID TRANSPORT SYSTEM PERMEASE"/>
    <property type="match status" value="1"/>
</dbReference>
<dbReference type="InterPro" id="IPR001851">
    <property type="entry name" value="ABC_transp_permease"/>
</dbReference>
<keyword evidence="5 6" id="KW-0472">Membrane</keyword>
<dbReference type="STRING" id="225324.SAMN02745126_03897"/>
<organism evidence="7 8">
    <name type="scientific">Enhydrobacter aerosaccus</name>
    <dbReference type="NCBI Taxonomy" id="225324"/>
    <lineage>
        <taxon>Bacteria</taxon>
        <taxon>Pseudomonadati</taxon>
        <taxon>Pseudomonadota</taxon>
        <taxon>Alphaproteobacteria</taxon>
        <taxon>Hyphomicrobiales</taxon>
        <taxon>Enhydrobacter</taxon>
    </lineage>
</organism>
<feature type="transmembrane region" description="Helical" evidence="6">
    <location>
        <begin position="94"/>
        <end position="113"/>
    </location>
</feature>
<dbReference type="RefSeq" id="WP_085935576.1">
    <property type="nucleotide sequence ID" value="NZ_FUWJ01000005.1"/>
</dbReference>
<dbReference type="PANTHER" id="PTHR30482:SF10">
    <property type="entry name" value="HIGH-AFFINITY BRANCHED-CHAIN AMINO ACID TRANSPORT PROTEIN BRAE"/>
    <property type="match status" value="1"/>
</dbReference>
<accession>A0A1T4RKY4</accession>
<keyword evidence="2" id="KW-1003">Cell membrane</keyword>
<keyword evidence="4 6" id="KW-1133">Transmembrane helix</keyword>
<dbReference type="EMBL" id="FUWJ01000005">
    <property type="protein sequence ID" value="SKA16642.1"/>
    <property type="molecule type" value="Genomic_DNA"/>
</dbReference>
<evidence type="ECO:0000256" key="1">
    <source>
        <dbReference type="ARBA" id="ARBA00004651"/>
    </source>
</evidence>
<evidence type="ECO:0000256" key="5">
    <source>
        <dbReference type="ARBA" id="ARBA00023136"/>
    </source>
</evidence>
<evidence type="ECO:0000256" key="2">
    <source>
        <dbReference type="ARBA" id="ARBA00022475"/>
    </source>
</evidence>
<keyword evidence="3 6" id="KW-0812">Transmembrane</keyword>
<feature type="transmembrane region" description="Helical" evidence="6">
    <location>
        <begin position="218"/>
        <end position="238"/>
    </location>
</feature>
<feature type="transmembrane region" description="Helical" evidence="6">
    <location>
        <begin position="300"/>
        <end position="321"/>
    </location>
</feature>
<evidence type="ECO:0000256" key="3">
    <source>
        <dbReference type="ARBA" id="ARBA00022692"/>
    </source>
</evidence>
<keyword evidence="8" id="KW-1185">Reference proteome</keyword>
<feature type="transmembrane region" description="Helical" evidence="6">
    <location>
        <begin position="120"/>
        <end position="137"/>
    </location>
</feature>
<dbReference type="CDD" id="cd06581">
    <property type="entry name" value="TM_PBP1_LivM_like"/>
    <property type="match status" value="1"/>
</dbReference>
<feature type="transmembrane region" description="Helical" evidence="6">
    <location>
        <begin position="168"/>
        <end position="188"/>
    </location>
</feature>
<dbReference type="Pfam" id="PF02653">
    <property type="entry name" value="BPD_transp_2"/>
    <property type="match status" value="1"/>
</dbReference>